<reference evidence="9 10" key="1">
    <citation type="submission" date="2019-03" db="EMBL/GenBank/DDBJ databases">
        <title>Genomic Encyclopedia of Type Strains, Phase IV (KMG-IV): sequencing the most valuable type-strain genomes for metagenomic binning, comparative biology and taxonomic classification.</title>
        <authorList>
            <person name="Goeker M."/>
        </authorList>
    </citation>
    <scope>NUCLEOTIDE SEQUENCE [LARGE SCALE GENOMIC DNA]</scope>
    <source>
        <strain evidence="9 10">DSM 5604</strain>
    </source>
</reference>
<dbReference type="PROSITE" id="PS00798">
    <property type="entry name" value="ALDOKETO_REDUCTASE_1"/>
    <property type="match status" value="1"/>
</dbReference>
<comment type="caution">
    <text evidence="9">The sequence shown here is derived from an EMBL/GenBank/DDBJ whole genome shotgun (WGS) entry which is preliminary data.</text>
</comment>
<dbReference type="PROSITE" id="PS00062">
    <property type="entry name" value="ALDOKETO_REDUCTASE_2"/>
    <property type="match status" value="1"/>
</dbReference>
<evidence type="ECO:0000256" key="2">
    <source>
        <dbReference type="ARBA" id="ARBA00022857"/>
    </source>
</evidence>
<protein>
    <submittedName>
        <fullName evidence="9">Diketogulonate reductase-like aldo/keto reductase</fullName>
    </submittedName>
</protein>
<keyword evidence="10" id="KW-1185">Reference proteome</keyword>
<dbReference type="GO" id="GO:0051596">
    <property type="term" value="P:methylglyoxal catabolic process"/>
    <property type="evidence" value="ECO:0007669"/>
    <property type="project" value="TreeGrafter"/>
</dbReference>
<dbReference type="Gene3D" id="3.20.20.100">
    <property type="entry name" value="NADP-dependent oxidoreductase domain"/>
    <property type="match status" value="1"/>
</dbReference>
<evidence type="ECO:0000256" key="4">
    <source>
        <dbReference type="ARBA" id="ARBA00049445"/>
    </source>
</evidence>
<dbReference type="PANTHER" id="PTHR43827">
    <property type="entry name" value="2,5-DIKETO-D-GLUCONIC ACID REDUCTASE"/>
    <property type="match status" value="1"/>
</dbReference>
<name>A0A4R6X950_9GAMM</name>
<evidence type="ECO:0000256" key="1">
    <source>
        <dbReference type="ARBA" id="ARBA00007905"/>
    </source>
</evidence>
<dbReference type="GO" id="GO:1990002">
    <property type="term" value="F:methylglyoxal reductase (NADPH) (acetol producing) activity"/>
    <property type="evidence" value="ECO:0007669"/>
    <property type="project" value="TreeGrafter"/>
</dbReference>
<dbReference type="SUPFAM" id="SSF51430">
    <property type="entry name" value="NAD(P)-linked oxidoreductase"/>
    <property type="match status" value="1"/>
</dbReference>
<dbReference type="PRINTS" id="PR00069">
    <property type="entry name" value="ALDKETRDTASE"/>
</dbReference>
<dbReference type="NCBIfam" id="NF008377">
    <property type="entry name" value="PRK11172.1"/>
    <property type="match status" value="1"/>
</dbReference>
<feature type="site" description="Lowers pKa of active site Tyr" evidence="7">
    <location>
        <position position="65"/>
    </location>
</feature>
<dbReference type="InterPro" id="IPR020471">
    <property type="entry name" value="AKR"/>
</dbReference>
<evidence type="ECO:0000313" key="9">
    <source>
        <dbReference type="EMBL" id="TDR15662.1"/>
    </source>
</evidence>
<dbReference type="AlphaFoldDB" id="A0A4R6X950"/>
<dbReference type="InterPro" id="IPR018170">
    <property type="entry name" value="Aldo/ket_reductase_CS"/>
</dbReference>
<comment type="similarity">
    <text evidence="1">Belongs to the aldo/keto reductase family.</text>
</comment>
<evidence type="ECO:0000256" key="5">
    <source>
        <dbReference type="PIRSR" id="PIRSR000097-1"/>
    </source>
</evidence>
<dbReference type="Pfam" id="PF00248">
    <property type="entry name" value="Aldo_ket_red"/>
    <property type="match status" value="1"/>
</dbReference>
<evidence type="ECO:0000256" key="6">
    <source>
        <dbReference type="PIRSR" id="PIRSR000097-2"/>
    </source>
</evidence>
<feature type="binding site" evidence="6">
    <location>
        <position position="98"/>
    </location>
    <ligand>
        <name>substrate</name>
    </ligand>
</feature>
<proteinExistence type="inferred from homology"/>
<comment type="catalytic activity">
    <reaction evidence="4">
        <text>hydroxyacetone + NADP(+) = methylglyoxal + NADPH + H(+)</text>
        <dbReference type="Rhea" id="RHEA:27986"/>
        <dbReference type="ChEBI" id="CHEBI:15378"/>
        <dbReference type="ChEBI" id="CHEBI:17158"/>
        <dbReference type="ChEBI" id="CHEBI:27957"/>
        <dbReference type="ChEBI" id="CHEBI:57783"/>
        <dbReference type="ChEBI" id="CHEBI:58349"/>
    </reaction>
</comment>
<dbReference type="InterPro" id="IPR036812">
    <property type="entry name" value="NAD(P)_OxRdtase_dom_sf"/>
</dbReference>
<evidence type="ECO:0000259" key="8">
    <source>
        <dbReference type="Pfam" id="PF00248"/>
    </source>
</evidence>
<dbReference type="Proteomes" id="UP000295729">
    <property type="component" value="Unassembled WGS sequence"/>
</dbReference>
<dbReference type="EMBL" id="SNZA01000001">
    <property type="protein sequence ID" value="TDR15662.1"/>
    <property type="molecule type" value="Genomic_DNA"/>
</dbReference>
<accession>A0A4R6X950</accession>
<feature type="active site" description="Proton donor" evidence="5">
    <location>
        <position position="40"/>
    </location>
</feature>
<dbReference type="PIRSF" id="PIRSF000097">
    <property type="entry name" value="AKR"/>
    <property type="match status" value="1"/>
</dbReference>
<dbReference type="InterPro" id="IPR023210">
    <property type="entry name" value="NADP_OxRdtase_dom"/>
</dbReference>
<evidence type="ECO:0000313" key="10">
    <source>
        <dbReference type="Proteomes" id="UP000295729"/>
    </source>
</evidence>
<dbReference type="OrthoDB" id="9804790at2"/>
<evidence type="ECO:0000256" key="3">
    <source>
        <dbReference type="ARBA" id="ARBA00023002"/>
    </source>
</evidence>
<dbReference type="PANTHER" id="PTHR43827:SF3">
    <property type="entry name" value="NADP-DEPENDENT OXIDOREDUCTASE DOMAIN-CONTAINING PROTEIN"/>
    <property type="match status" value="1"/>
</dbReference>
<keyword evidence="2" id="KW-0521">NADP</keyword>
<evidence type="ECO:0000256" key="7">
    <source>
        <dbReference type="PIRSR" id="PIRSR000097-3"/>
    </source>
</evidence>
<organism evidence="9 10">
    <name type="scientific">Marinomonas communis</name>
    <dbReference type="NCBI Taxonomy" id="28254"/>
    <lineage>
        <taxon>Bacteria</taxon>
        <taxon>Pseudomonadati</taxon>
        <taxon>Pseudomonadota</taxon>
        <taxon>Gammaproteobacteria</taxon>
        <taxon>Oceanospirillales</taxon>
        <taxon>Oceanospirillaceae</taxon>
        <taxon>Marinomonas</taxon>
    </lineage>
</organism>
<keyword evidence="3" id="KW-0560">Oxidoreductase</keyword>
<sequence>MNTIPSLGFGTFRLEGDIAYQSVKSALEVGYRHIDTAQIYGNEAEVGQAIADSGIDRSELFITTKVWLDNLATEHFIKSVQESLTKLQIDQVDLLLIHWPDATNKIPLTSYLDDLAQAQKQGLTKHIGVSNFTTQHLEQTIQQLGEGAIFTNQIEVHPYLQNRQVIDFCQQHNIRVTGFMPLAVGKVMEDAVLQSIAKDHQTSVANVALAWQLQQGFITIPSSTKRANQEANLAAFDLVLTNEDMQRIARLEANERIANPDFSPEWD</sequence>
<gene>
    <name evidence="9" type="ORF">C8D85_1036</name>
</gene>
<feature type="domain" description="NADP-dependent oxidoreductase" evidence="8">
    <location>
        <begin position="7"/>
        <end position="251"/>
    </location>
</feature>
<dbReference type="RefSeq" id="WP_133560259.1">
    <property type="nucleotide sequence ID" value="NZ_SNZA01000001.1"/>
</dbReference>
<dbReference type="FunFam" id="3.20.20.100:FF:000002">
    <property type="entry name" value="2,5-diketo-D-gluconic acid reductase A"/>
    <property type="match status" value="1"/>
</dbReference>